<comment type="caution">
    <text evidence="2">The sequence shown here is derived from an EMBL/GenBank/DDBJ whole genome shotgun (WGS) entry which is preliminary data.</text>
</comment>
<dbReference type="Gene3D" id="3.30.1540.10">
    <property type="entry name" value="formyl-coa transferase, domain 3"/>
    <property type="match status" value="1"/>
</dbReference>
<accession>A0A3S0Q808</accession>
<evidence type="ECO:0000256" key="1">
    <source>
        <dbReference type="ARBA" id="ARBA00022679"/>
    </source>
</evidence>
<reference evidence="2 4" key="1">
    <citation type="submission" date="2017-09" db="EMBL/GenBank/DDBJ databases">
        <title>Comparative genomics of rhizobia isolated from Phaseolus vulgaris in China.</title>
        <authorList>
            <person name="Tong W."/>
        </authorList>
    </citation>
    <scope>NUCLEOTIDE SEQUENCE [LARGE SCALE GENOMIC DNA]</scope>
    <source>
        <strain evidence="2 4">C5</strain>
    </source>
</reference>
<sequence length="381" mass="41494">MSCDLGGLLVVSLEQAVAAPYLSGKLAEAGARVIKVERREGDFARNYDHLVHGESAYFVWLNRGKESIALDLNEPTDKMVMQKIIDEADVFIQNLAPGAIDRLGFGAGRLRALRPSLITVSISGYGDEGPYRNRKAYDLLVQAESGLSAITGNTHGSARVGVSVCDIACGMTAHQAVLQALYARQKSGEGRHISVSLFHSLADWMNVPYMQHYYGGVSPDRAGLSHPTIAPYGAYAGGDKRQVLFSIQNEREWLNFCEHVLNDLSVAKDVRFMNNSSRVANRRDLDAIINDSISRYNREELISKLDLAGIANGRVSSMEDIAHHPQNRFVDAETPTGPVRLFAPGATVNGESPRFGRVPAIDEHGAAIRAEFSGEKAIAVT</sequence>
<accession>A0A2A6J661</accession>
<name>A0A2A6J661_9HYPH</name>
<dbReference type="Proteomes" id="UP000220768">
    <property type="component" value="Unassembled WGS sequence"/>
</dbReference>
<dbReference type="InterPro" id="IPR044855">
    <property type="entry name" value="CoA-Trfase_III_dom3_sf"/>
</dbReference>
<dbReference type="Proteomes" id="UP000278081">
    <property type="component" value="Unassembled WGS sequence"/>
</dbReference>
<dbReference type="PANTHER" id="PTHR48207">
    <property type="entry name" value="SUCCINATE--HYDROXYMETHYLGLUTARATE COA-TRANSFERASE"/>
    <property type="match status" value="1"/>
</dbReference>
<protein>
    <submittedName>
        <fullName evidence="2">Carnitine dehydratase</fullName>
    </submittedName>
    <submittedName>
        <fullName evidence="3">CoA transferase</fullName>
    </submittedName>
</protein>
<dbReference type="OrthoDB" id="9806585at2"/>
<gene>
    <name evidence="2" type="ORF">CO666_24430</name>
    <name evidence="3" type="ORF">EFR84_23240</name>
</gene>
<evidence type="ECO:0000313" key="2">
    <source>
        <dbReference type="EMBL" id="PDT01636.1"/>
    </source>
</evidence>
<dbReference type="EMBL" id="NWSV01000021">
    <property type="protein sequence ID" value="PDT01636.1"/>
    <property type="molecule type" value="Genomic_DNA"/>
</dbReference>
<dbReference type="EMBL" id="RJTJ01000023">
    <property type="protein sequence ID" value="RUM01174.1"/>
    <property type="molecule type" value="Genomic_DNA"/>
</dbReference>
<dbReference type="InterPro" id="IPR050483">
    <property type="entry name" value="CoA-transferase_III_domain"/>
</dbReference>
<dbReference type="Gene3D" id="3.40.50.10540">
    <property type="entry name" value="Crotonobetainyl-coa:carnitine coa-transferase, domain 1"/>
    <property type="match status" value="1"/>
</dbReference>
<keyword evidence="4" id="KW-1185">Reference proteome</keyword>
<dbReference type="RefSeq" id="WP_097614730.1">
    <property type="nucleotide sequence ID" value="NZ_ML133770.1"/>
</dbReference>
<evidence type="ECO:0000313" key="3">
    <source>
        <dbReference type="EMBL" id="RUM01174.1"/>
    </source>
</evidence>
<dbReference type="Pfam" id="PF02515">
    <property type="entry name" value="CoA_transf_3"/>
    <property type="match status" value="1"/>
</dbReference>
<dbReference type="AlphaFoldDB" id="A0A2A6J661"/>
<evidence type="ECO:0000313" key="5">
    <source>
        <dbReference type="Proteomes" id="UP000278081"/>
    </source>
</evidence>
<dbReference type="InterPro" id="IPR003673">
    <property type="entry name" value="CoA-Trfase_fam_III"/>
</dbReference>
<reference evidence="3 5" key="2">
    <citation type="submission" date="2018-11" db="EMBL/GenBank/DDBJ databases">
        <title>Rhizobium chutanense sp. nov., isolated from root nodules of Phaseolus vulgaris in China.</title>
        <authorList>
            <person name="Huo Y."/>
        </authorList>
    </citation>
    <scope>NUCLEOTIDE SEQUENCE [LARGE SCALE GENOMIC DNA]</scope>
    <source>
        <strain evidence="3 5">C16</strain>
    </source>
</reference>
<proteinExistence type="predicted"/>
<dbReference type="SUPFAM" id="SSF89796">
    <property type="entry name" value="CoA-transferase family III (CaiB/BaiF)"/>
    <property type="match status" value="1"/>
</dbReference>
<organism evidence="2 4">
    <name type="scientific">Rhizobium chutanense</name>
    <dbReference type="NCBI Taxonomy" id="2035448"/>
    <lineage>
        <taxon>Bacteria</taxon>
        <taxon>Pseudomonadati</taxon>
        <taxon>Pseudomonadota</taxon>
        <taxon>Alphaproteobacteria</taxon>
        <taxon>Hyphomicrobiales</taxon>
        <taxon>Rhizobiaceae</taxon>
        <taxon>Rhizobium/Agrobacterium group</taxon>
        <taxon>Rhizobium</taxon>
    </lineage>
</organism>
<evidence type="ECO:0000313" key="4">
    <source>
        <dbReference type="Proteomes" id="UP000220768"/>
    </source>
</evidence>
<dbReference type="GO" id="GO:0008410">
    <property type="term" value="F:CoA-transferase activity"/>
    <property type="evidence" value="ECO:0007669"/>
    <property type="project" value="TreeGrafter"/>
</dbReference>
<dbReference type="PANTHER" id="PTHR48207:SF3">
    <property type="entry name" value="SUCCINATE--HYDROXYMETHYLGLUTARATE COA-TRANSFERASE"/>
    <property type="match status" value="1"/>
</dbReference>
<keyword evidence="1 3" id="KW-0808">Transferase</keyword>
<dbReference type="InterPro" id="IPR023606">
    <property type="entry name" value="CoA-Trfase_III_dom_1_sf"/>
</dbReference>